<accession>A0A345V5U0</accession>
<dbReference type="AlphaFoldDB" id="A0A345V5U0"/>
<dbReference type="PANTHER" id="PTHR36509">
    <property type="entry name" value="BLL3101 PROTEIN"/>
    <property type="match status" value="1"/>
</dbReference>
<dbReference type="PANTHER" id="PTHR36509:SF2">
    <property type="entry name" value="BLL3101 PROTEIN"/>
    <property type="match status" value="1"/>
</dbReference>
<dbReference type="Gene3D" id="2.60.40.1610">
    <property type="entry name" value="Domain of unknown function DUF1254"/>
    <property type="match status" value="1"/>
</dbReference>
<dbReference type="InterPro" id="IPR010679">
    <property type="entry name" value="DUF1254"/>
</dbReference>
<evidence type="ECO:0008006" key="6">
    <source>
        <dbReference type="Google" id="ProtNLM"/>
    </source>
</evidence>
<feature type="domain" description="DUF1254" evidence="3">
    <location>
        <begin position="95"/>
        <end position="223"/>
    </location>
</feature>
<keyword evidence="1" id="KW-0732">Signal</keyword>
<feature type="domain" description="DUF1214" evidence="2">
    <location>
        <begin position="362"/>
        <end position="470"/>
    </location>
</feature>
<feature type="chain" id="PRO_5017021515" description="DUF1254 domain-containing protein" evidence="1">
    <location>
        <begin position="25"/>
        <end position="487"/>
    </location>
</feature>
<evidence type="ECO:0000259" key="2">
    <source>
        <dbReference type="Pfam" id="PF06742"/>
    </source>
</evidence>
<dbReference type="Pfam" id="PF06742">
    <property type="entry name" value="DUF1214"/>
    <property type="match status" value="1"/>
</dbReference>
<evidence type="ECO:0000313" key="5">
    <source>
        <dbReference type="Proteomes" id="UP000254535"/>
    </source>
</evidence>
<dbReference type="Proteomes" id="UP000254535">
    <property type="component" value="Chromosome"/>
</dbReference>
<dbReference type="Pfam" id="PF06863">
    <property type="entry name" value="DUF1254"/>
    <property type="match status" value="1"/>
</dbReference>
<dbReference type="InterPro" id="IPR037050">
    <property type="entry name" value="DUF1254_sf"/>
</dbReference>
<protein>
    <recommendedName>
        <fullName evidence="6">DUF1254 domain-containing protein</fullName>
    </recommendedName>
</protein>
<gene>
    <name evidence="4" type="ORF">CFN16_11910</name>
</gene>
<evidence type="ECO:0000313" key="4">
    <source>
        <dbReference type="EMBL" id="AXJ08092.1"/>
    </source>
</evidence>
<evidence type="ECO:0000256" key="1">
    <source>
        <dbReference type="SAM" id="SignalP"/>
    </source>
</evidence>
<dbReference type="InterPro" id="IPR010621">
    <property type="entry name" value="DUF1214"/>
</dbReference>
<dbReference type="InterPro" id="IPR037049">
    <property type="entry name" value="DUF1214_C_sf"/>
</dbReference>
<reference evidence="4 5" key="1">
    <citation type="submission" date="2017-07" db="EMBL/GenBank/DDBJ databases">
        <title>Genome sequence of Pseudomonas NEP1.</title>
        <authorList>
            <person name="Nascimento F.X."/>
        </authorList>
    </citation>
    <scope>NUCLEOTIDE SEQUENCE [LARGE SCALE GENOMIC DNA]</scope>
    <source>
        <strain evidence="4 5">NEP1</strain>
    </source>
</reference>
<dbReference type="SUPFAM" id="SSF160935">
    <property type="entry name" value="VPA0735-like"/>
    <property type="match status" value="1"/>
</dbReference>
<name>A0A345V5U0_PSEFL</name>
<proteinExistence type="predicted"/>
<sequence length="487" mass="53808">MRSPSRYTVLALALSAAMIGGVQAGDNSAGKPAAEVPGIPAGTVITPSSAKVIAQDTYLWGWPIVNAFNRRTSFSKAPEPGLMGGILPAAPIGYVSMLSGYISPEQRWVAHPNQDVVYGFGFGATDDDPVVLQVPDFGDRFWVYALYDARSEEFSRLGKQYGTKPGNYLVVGPNWKGTVPQGITEVIKAPTELVAMGPRVFMGDSEEDHAAVVKLLQQVVVYPLSKYTGESVTKDWTKTPHFPAAQNSSTETRWVDPNTFFDLLPGILDKVPPLAGEESRYAMMRALLDAAAKDPAIKDVLLKAAVETEKDVIAPLFSFRTNGSRLPNGWNSPTNVARWGNDYLTRTATSKSNMYTNQPEETRYFFQEVDQSGQRLNGKHKYTVTFAKGQTPPVDGFWSLTMYDPQHFFAPNAMKRYSLGTKNEKNMKFNDDGSLTLYVQHNSPGKDKESNWLPAPQSEFEVTIRTYWPKTEVLNGQWTPPAVVQVK</sequence>
<evidence type="ECO:0000259" key="3">
    <source>
        <dbReference type="Pfam" id="PF06863"/>
    </source>
</evidence>
<dbReference type="EMBL" id="CP022313">
    <property type="protein sequence ID" value="AXJ08092.1"/>
    <property type="molecule type" value="Genomic_DNA"/>
</dbReference>
<dbReference type="Gene3D" id="2.60.120.600">
    <property type="entry name" value="Domain of unknown function DUF1214, C-terminal domain"/>
    <property type="match status" value="1"/>
</dbReference>
<feature type="signal peptide" evidence="1">
    <location>
        <begin position="1"/>
        <end position="24"/>
    </location>
</feature>
<organism evidence="4 5">
    <name type="scientific">Pseudomonas fluorescens</name>
    <dbReference type="NCBI Taxonomy" id="294"/>
    <lineage>
        <taxon>Bacteria</taxon>
        <taxon>Pseudomonadati</taxon>
        <taxon>Pseudomonadota</taxon>
        <taxon>Gammaproteobacteria</taxon>
        <taxon>Pseudomonadales</taxon>
        <taxon>Pseudomonadaceae</taxon>
        <taxon>Pseudomonas</taxon>
    </lineage>
</organism>